<proteinExistence type="inferred from homology"/>
<protein>
    <recommendedName>
        <fullName evidence="3">thioredoxin-dependent peroxiredoxin</fullName>
        <ecNumber evidence="3">1.11.1.24</ecNumber>
    </recommendedName>
    <alternativeName>
        <fullName evidence="11">Bacterioferritin comigratory protein</fullName>
    </alternativeName>
    <alternativeName>
        <fullName evidence="9">Thioredoxin peroxidase</fullName>
    </alternativeName>
</protein>
<dbReference type="InterPro" id="IPR024706">
    <property type="entry name" value="Peroxiredoxin_AhpC-typ"/>
</dbReference>
<comment type="catalytic activity">
    <reaction evidence="12">
        <text>a hydroperoxide + [thioredoxin]-dithiol = an alcohol + [thioredoxin]-disulfide + H2O</text>
        <dbReference type="Rhea" id="RHEA:62620"/>
        <dbReference type="Rhea" id="RHEA-COMP:10698"/>
        <dbReference type="Rhea" id="RHEA-COMP:10700"/>
        <dbReference type="ChEBI" id="CHEBI:15377"/>
        <dbReference type="ChEBI" id="CHEBI:29950"/>
        <dbReference type="ChEBI" id="CHEBI:30879"/>
        <dbReference type="ChEBI" id="CHEBI:35924"/>
        <dbReference type="ChEBI" id="CHEBI:50058"/>
        <dbReference type="EC" id="1.11.1.24"/>
    </reaction>
</comment>
<comment type="similarity">
    <text evidence="10">Belongs to the peroxiredoxin family. BCP/PrxQ subfamily.</text>
</comment>
<keyword evidence="6" id="KW-0560">Oxidoreductase</keyword>
<dbReference type="Gene3D" id="3.40.30.10">
    <property type="entry name" value="Glutaredoxin"/>
    <property type="match status" value="1"/>
</dbReference>
<feature type="domain" description="Thioredoxin" evidence="14">
    <location>
        <begin position="26"/>
        <end position="177"/>
    </location>
</feature>
<evidence type="ECO:0000256" key="6">
    <source>
        <dbReference type="ARBA" id="ARBA00023002"/>
    </source>
</evidence>
<evidence type="ECO:0000256" key="1">
    <source>
        <dbReference type="ARBA" id="ARBA00003330"/>
    </source>
</evidence>
<dbReference type="PANTHER" id="PTHR42801">
    <property type="entry name" value="THIOREDOXIN-DEPENDENT PEROXIDE REDUCTASE"/>
    <property type="match status" value="1"/>
</dbReference>
<evidence type="ECO:0000313" key="16">
    <source>
        <dbReference type="Proteomes" id="UP000266615"/>
    </source>
</evidence>
<sequence>MVGQPAGAPQDLVLGGTAVDAASCGPAPGDEVPDFALRNQYGETVQLEHLSGTPSVLMFYPFAFSRVCSAELTEIREGWSEISALGVRFCAISSDSVYTLRAYAEELGEVHFDLLSDFWPHGAVAKAFGAFDSQKGCPRRVTFVLNDQLHLHRRIAADFTQSRDLAEVLTAVREIHQL</sequence>
<keyword evidence="7" id="KW-1015">Disulfide bond</keyword>
<dbReference type="SUPFAM" id="SSF52833">
    <property type="entry name" value="Thioredoxin-like"/>
    <property type="match status" value="1"/>
</dbReference>
<dbReference type="Pfam" id="PF00578">
    <property type="entry name" value="AhpC-TSA"/>
    <property type="match status" value="1"/>
</dbReference>
<gene>
    <name evidence="15" type="ORF">D3250_09515</name>
</gene>
<evidence type="ECO:0000256" key="4">
    <source>
        <dbReference type="ARBA" id="ARBA00022559"/>
    </source>
</evidence>
<dbReference type="Proteomes" id="UP000266615">
    <property type="component" value="Unassembled WGS sequence"/>
</dbReference>
<dbReference type="InterPro" id="IPR000866">
    <property type="entry name" value="AhpC/TSA"/>
</dbReference>
<dbReference type="PANTHER" id="PTHR42801:SF20">
    <property type="entry name" value="ALKYL HYDROPEROXIDE REDUCTASE E"/>
    <property type="match status" value="1"/>
</dbReference>
<feature type="active site" description="Cysteine sulfenic acid (-SOH) intermediate; for peroxidase activity" evidence="13">
    <location>
        <position position="68"/>
    </location>
</feature>
<dbReference type="GO" id="GO:0045454">
    <property type="term" value="P:cell redox homeostasis"/>
    <property type="evidence" value="ECO:0007669"/>
    <property type="project" value="TreeGrafter"/>
</dbReference>
<accession>A0A3A4EZN5</accession>
<comment type="caution">
    <text evidence="15">The sequence shown here is derived from an EMBL/GenBank/DDBJ whole genome shotgun (WGS) entry which is preliminary data.</text>
</comment>
<name>A0A3A4EZN5_9MICC</name>
<dbReference type="GO" id="GO:0005737">
    <property type="term" value="C:cytoplasm"/>
    <property type="evidence" value="ECO:0007669"/>
    <property type="project" value="TreeGrafter"/>
</dbReference>
<keyword evidence="8" id="KW-0676">Redox-active center</keyword>
<dbReference type="InterPro" id="IPR050924">
    <property type="entry name" value="Peroxiredoxin_BCP/PrxQ"/>
</dbReference>
<dbReference type="GO" id="GO:0034599">
    <property type="term" value="P:cellular response to oxidative stress"/>
    <property type="evidence" value="ECO:0007669"/>
    <property type="project" value="TreeGrafter"/>
</dbReference>
<evidence type="ECO:0000256" key="9">
    <source>
        <dbReference type="ARBA" id="ARBA00032824"/>
    </source>
</evidence>
<dbReference type="PIRSF" id="PIRSF000239">
    <property type="entry name" value="AHPC"/>
    <property type="match status" value="1"/>
</dbReference>
<comment type="function">
    <text evidence="1">Thiol-specific peroxidase that catalyzes the reduction of hydrogen peroxide and organic hydroperoxides to water and alcohols, respectively. Plays a role in cell protection against oxidative stress by detoxifying peroxides and as sensor of hydrogen peroxide-mediated signaling events.</text>
</comment>
<evidence type="ECO:0000313" key="15">
    <source>
        <dbReference type="EMBL" id="RJN31096.1"/>
    </source>
</evidence>
<dbReference type="GO" id="GO:0008379">
    <property type="term" value="F:thioredoxin peroxidase activity"/>
    <property type="evidence" value="ECO:0007669"/>
    <property type="project" value="TreeGrafter"/>
</dbReference>
<comment type="subunit">
    <text evidence="2">Monomer.</text>
</comment>
<dbReference type="EC" id="1.11.1.24" evidence="3"/>
<keyword evidence="16" id="KW-1185">Reference proteome</keyword>
<evidence type="ECO:0000259" key="14">
    <source>
        <dbReference type="PROSITE" id="PS51352"/>
    </source>
</evidence>
<evidence type="ECO:0000256" key="5">
    <source>
        <dbReference type="ARBA" id="ARBA00022862"/>
    </source>
</evidence>
<evidence type="ECO:0000256" key="7">
    <source>
        <dbReference type="ARBA" id="ARBA00023157"/>
    </source>
</evidence>
<keyword evidence="4" id="KW-0575">Peroxidase</keyword>
<dbReference type="EMBL" id="QYZP01000003">
    <property type="protein sequence ID" value="RJN31096.1"/>
    <property type="molecule type" value="Genomic_DNA"/>
</dbReference>
<dbReference type="InterPro" id="IPR013766">
    <property type="entry name" value="Thioredoxin_domain"/>
</dbReference>
<evidence type="ECO:0000256" key="3">
    <source>
        <dbReference type="ARBA" id="ARBA00013017"/>
    </source>
</evidence>
<evidence type="ECO:0000256" key="10">
    <source>
        <dbReference type="ARBA" id="ARBA00038489"/>
    </source>
</evidence>
<organism evidence="15 16">
    <name type="scientific">Nesterenkonia natronophila</name>
    <dbReference type="NCBI Taxonomy" id="2174932"/>
    <lineage>
        <taxon>Bacteria</taxon>
        <taxon>Bacillati</taxon>
        <taxon>Actinomycetota</taxon>
        <taxon>Actinomycetes</taxon>
        <taxon>Micrococcales</taxon>
        <taxon>Micrococcaceae</taxon>
        <taxon>Nesterenkonia</taxon>
    </lineage>
</organism>
<evidence type="ECO:0000256" key="13">
    <source>
        <dbReference type="PIRSR" id="PIRSR000239-1"/>
    </source>
</evidence>
<keyword evidence="5" id="KW-0049">Antioxidant</keyword>
<evidence type="ECO:0000256" key="2">
    <source>
        <dbReference type="ARBA" id="ARBA00011245"/>
    </source>
</evidence>
<evidence type="ECO:0000256" key="8">
    <source>
        <dbReference type="ARBA" id="ARBA00023284"/>
    </source>
</evidence>
<dbReference type="PROSITE" id="PS51352">
    <property type="entry name" value="THIOREDOXIN_2"/>
    <property type="match status" value="1"/>
</dbReference>
<reference evidence="15 16" key="1">
    <citation type="submission" date="2018-09" db="EMBL/GenBank/DDBJ databases">
        <title>Nesterenkonia natronophila sp. nov., an alkaliphilic actinobacteriume isolated from a soda lake, and emended description of the genus Nesterenkonia.</title>
        <authorList>
            <person name="Menes R.J."/>
            <person name="Iriarte A."/>
        </authorList>
    </citation>
    <scope>NUCLEOTIDE SEQUENCE [LARGE SCALE GENOMIC DNA]</scope>
    <source>
        <strain evidence="15 16">M8</strain>
    </source>
</reference>
<dbReference type="InterPro" id="IPR036249">
    <property type="entry name" value="Thioredoxin-like_sf"/>
</dbReference>
<evidence type="ECO:0000256" key="11">
    <source>
        <dbReference type="ARBA" id="ARBA00041373"/>
    </source>
</evidence>
<dbReference type="AlphaFoldDB" id="A0A3A4EZN5"/>
<evidence type="ECO:0000256" key="12">
    <source>
        <dbReference type="ARBA" id="ARBA00049091"/>
    </source>
</evidence>